<organism evidence="1 2">
    <name type="scientific">Cyanidioschyzon merolae (strain NIES-3377 / 10D)</name>
    <name type="common">Unicellular red alga</name>
    <dbReference type="NCBI Taxonomy" id="280699"/>
    <lineage>
        <taxon>Eukaryota</taxon>
        <taxon>Rhodophyta</taxon>
        <taxon>Bangiophyceae</taxon>
        <taxon>Cyanidiales</taxon>
        <taxon>Cyanidiaceae</taxon>
        <taxon>Cyanidioschyzon</taxon>
    </lineage>
</organism>
<name>M1VJA1_CYAM1</name>
<accession>M1VJA1</accession>
<proteinExistence type="predicted"/>
<protein>
    <submittedName>
        <fullName evidence="1">Uncharacterized protein</fullName>
    </submittedName>
</protein>
<sequence length="227" mass="25028">MLSLLDHTGARQPIAIASFGTLCISHPSASGLGAVCPSKHTGKIRITTLAAVCMRDAGTTCAELTIHRSRSLPRWYESRVPFPRPRVVSTNSKGRDALVLCAFHLSDYPSKLRSHVERRRDVHPQQTVLVHDRNVLILQTPWAVAGALRVSVYDHDPAVGCTDGQLRAVGPGTDLAHTCSERLRVRRQQQNFVDKYEPRKAAPVRTLLLWLVSACAIKLYTVLSAPI</sequence>
<dbReference type="Gramene" id="CMN255CT">
    <property type="protein sequence ID" value="CMN255CT"/>
    <property type="gene ID" value="CMN255C"/>
</dbReference>
<dbReference type="RefSeq" id="XP_005537374.1">
    <property type="nucleotide sequence ID" value="XM_005537317.1"/>
</dbReference>
<keyword evidence="2" id="KW-1185">Reference proteome</keyword>
<evidence type="ECO:0000313" key="1">
    <source>
        <dbReference type="EMBL" id="BAM81338.1"/>
    </source>
</evidence>
<reference evidence="1 2" key="1">
    <citation type="journal article" date="2004" name="Nature">
        <title>Genome sequence of the ultrasmall unicellular red alga Cyanidioschyzon merolae 10D.</title>
        <authorList>
            <person name="Matsuzaki M."/>
            <person name="Misumi O."/>
            <person name="Shin-i T."/>
            <person name="Maruyama S."/>
            <person name="Takahara M."/>
            <person name="Miyagishima S."/>
            <person name="Mori T."/>
            <person name="Nishida K."/>
            <person name="Yagisawa F."/>
            <person name="Nishida K."/>
            <person name="Yoshida Y."/>
            <person name="Nishimura Y."/>
            <person name="Nakao S."/>
            <person name="Kobayashi T."/>
            <person name="Momoyama Y."/>
            <person name="Higashiyama T."/>
            <person name="Minoda A."/>
            <person name="Sano M."/>
            <person name="Nomoto H."/>
            <person name="Oishi K."/>
            <person name="Hayashi H."/>
            <person name="Ohta F."/>
            <person name="Nishizaka S."/>
            <person name="Haga S."/>
            <person name="Miura S."/>
            <person name="Morishita T."/>
            <person name="Kabeya Y."/>
            <person name="Terasawa K."/>
            <person name="Suzuki Y."/>
            <person name="Ishii Y."/>
            <person name="Asakawa S."/>
            <person name="Takano H."/>
            <person name="Ohta N."/>
            <person name="Kuroiwa H."/>
            <person name="Tanaka K."/>
            <person name="Shimizu N."/>
            <person name="Sugano S."/>
            <person name="Sato N."/>
            <person name="Nozaki H."/>
            <person name="Ogasawara N."/>
            <person name="Kohara Y."/>
            <person name="Kuroiwa T."/>
        </authorList>
    </citation>
    <scope>NUCLEOTIDE SEQUENCE [LARGE SCALE GENOMIC DNA]</scope>
    <source>
        <strain evidence="1 2">10D</strain>
    </source>
</reference>
<dbReference type="EMBL" id="AP006496">
    <property type="protein sequence ID" value="BAM81338.1"/>
    <property type="molecule type" value="Genomic_DNA"/>
</dbReference>
<reference evidence="1 2" key="2">
    <citation type="journal article" date="2007" name="BMC Biol.">
        <title>A 100%-complete sequence reveals unusually simple genomic features in the hot-spring red alga Cyanidioschyzon merolae.</title>
        <authorList>
            <person name="Nozaki H."/>
            <person name="Takano H."/>
            <person name="Misumi O."/>
            <person name="Terasawa K."/>
            <person name="Matsuzaki M."/>
            <person name="Maruyama S."/>
            <person name="Nishida K."/>
            <person name="Yagisawa F."/>
            <person name="Yoshida Y."/>
            <person name="Fujiwara T."/>
            <person name="Takio S."/>
            <person name="Tamura K."/>
            <person name="Chung S.J."/>
            <person name="Nakamura S."/>
            <person name="Kuroiwa H."/>
            <person name="Tanaka K."/>
            <person name="Sato N."/>
            <person name="Kuroiwa T."/>
        </authorList>
    </citation>
    <scope>NUCLEOTIDE SEQUENCE [LARGE SCALE GENOMIC DNA]</scope>
    <source>
        <strain evidence="1 2">10D</strain>
    </source>
</reference>
<dbReference type="AlphaFoldDB" id="M1VJA1"/>
<dbReference type="GeneID" id="16995257"/>
<gene>
    <name evidence="1" type="ORF">CYME_CMN255C</name>
</gene>
<dbReference type="HOGENOM" id="CLU_1221229_0_0_1"/>
<dbReference type="KEGG" id="cme:CYME_CMN255C"/>
<dbReference type="Proteomes" id="UP000007014">
    <property type="component" value="Chromosome 14"/>
</dbReference>
<evidence type="ECO:0000313" key="2">
    <source>
        <dbReference type="Proteomes" id="UP000007014"/>
    </source>
</evidence>